<accession>A0A147KKT0</accession>
<gene>
    <name evidence="1" type="ORF">AC529_05260</name>
</gene>
<protein>
    <submittedName>
        <fullName evidence="1">Uncharacterized protein</fullName>
    </submittedName>
</protein>
<evidence type="ECO:0000313" key="2">
    <source>
        <dbReference type="Proteomes" id="UP000074382"/>
    </source>
</evidence>
<name>A0A147KKT0_THECS</name>
<reference evidence="2" key="1">
    <citation type="journal article" date="2017" name="Acta Aliment.">
        <title>Plant polysaccharide degrading enzyme system of Thermpbifida cellulosilytica TB100 revealed by de novo genome project data.</title>
        <authorList>
            <person name="Toth A."/>
            <person name="Baka E."/>
            <person name="Luzics S."/>
            <person name="Bata-Vidacs I."/>
            <person name="Nagy I."/>
            <person name="Balint B."/>
            <person name="Herceg R."/>
            <person name="Olasz F."/>
            <person name="Wilk T."/>
            <person name="Nagy T."/>
            <person name="Kriszt B."/>
            <person name="Nagy I."/>
            <person name="Kukolya J."/>
        </authorList>
    </citation>
    <scope>NUCLEOTIDE SEQUENCE [LARGE SCALE GENOMIC DNA]</scope>
    <source>
        <strain evidence="2">TB100</strain>
    </source>
</reference>
<dbReference type="AlphaFoldDB" id="A0A147KKT0"/>
<sequence>MAHECCLVDLDFYLLDCLYYAQQSPYDGFEQACWMRSAAQLLYDICIDWDHPDSTAVREVYEEHIEEIDETFRNFAWEIPPVLEEDFPDWVPESHWWWNVPIRKDMSPEERDRRINFAFYDAMGFLEEKKKKDKKDE</sequence>
<organism evidence="1 2">
    <name type="scientific">Thermobifida cellulosilytica TB100</name>
    <dbReference type="NCBI Taxonomy" id="665004"/>
    <lineage>
        <taxon>Bacteria</taxon>
        <taxon>Bacillati</taxon>
        <taxon>Actinomycetota</taxon>
        <taxon>Actinomycetes</taxon>
        <taxon>Streptosporangiales</taxon>
        <taxon>Nocardiopsidaceae</taxon>
        <taxon>Thermobifida</taxon>
    </lineage>
</organism>
<dbReference type="PATRIC" id="fig|665004.4.peg.1840"/>
<proteinExistence type="predicted"/>
<evidence type="ECO:0000313" key="1">
    <source>
        <dbReference type="EMBL" id="KUP97849.1"/>
    </source>
</evidence>
<comment type="caution">
    <text evidence="1">The sequence shown here is derived from an EMBL/GenBank/DDBJ whole genome shotgun (WGS) entry which is preliminary data.</text>
</comment>
<keyword evidence="2" id="KW-1185">Reference proteome</keyword>
<dbReference type="Proteomes" id="UP000074382">
    <property type="component" value="Unassembled WGS sequence"/>
</dbReference>
<dbReference type="EMBL" id="LGEM01000020">
    <property type="protein sequence ID" value="KUP97849.1"/>
    <property type="molecule type" value="Genomic_DNA"/>
</dbReference>